<comment type="caution">
    <text evidence="2">The sequence shown here is derived from an EMBL/GenBank/DDBJ whole genome shotgun (WGS) entry which is preliminary data.</text>
</comment>
<accession>A0AAV1Z0J2</accession>
<organism evidence="2 3">
    <name type="scientific">Larinioides sclopetarius</name>
    <dbReference type="NCBI Taxonomy" id="280406"/>
    <lineage>
        <taxon>Eukaryota</taxon>
        <taxon>Metazoa</taxon>
        <taxon>Ecdysozoa</taxon>
        <taxon>Arthropoda</taxon>
        <taxon>Chelicerata</taxon>
        <taxon>Arachnida</taxon>
        <taxon>Araneae</taxon>
        <taxon>Araneomorphae</taxon>
        <taxon>Entelegynae</taxon>
        <taxon>Araneoidea</taxon>
        <taxon>Araneidae</taxon>
        <taxon>Larinioides</taxon>
    </lineage>
</organism>
<dbReference type="AlphaFoldDB" id="A0AAV1Z0J2"/>
<dbReference type="Proteomes" id="UP001497382">
    <property type="component" value="Unassembled WGS sequence"/>
</dbReference>
<gene>
    <name evidence="2" type="ORF">LARSCL_LOCUS1665</name>
</gene>
<keyword evidence="1" id="KW-0732">Signal</keyword>
<name>A0AAV1Z0J2_9ARAC</name>
<proteinExistence type="predicted"/>
<reference evidence="2 3" key="1">
    <citation type="submission" date="2024-04" db="EMBL/GenBank/DDBJ databases">
        <authorList>
            <person name="Rising A."/>
            <person name="Reimegard J."/>
            <person name="Sonavane S."/>
            <person name="Akerstrom W."/>
            <person name="Nylinder S."/>
            <person name="Hedman E."/>
            <person name="Kallberg Y."/>
        </authorList>
    </citation>
    <scope>NUCLEOTIDE SEQUENCE [LARGE SCALE GENOMIC DNA]</scope>
</reference>
<evidence type="ECO:0000313" key="2">
    <source>
        <dbReference type="EMBL" id="CAL1263788.1"/>
    </source>
</evidence>
<sequence length="118" mass="12886">MSFSLIILVVGCCFICSEMTISKASSSEAAEMANLYLNLTQICGFKRCTDTQCCVGNAIIGYCLDSPKEGEPCAVRANAMEEFFCGKCGLKLKCIDGRCRKPPTYQSLKSNLIETIQD</sequence>
<dbReference type="EMBL" id="CAXIEN010000010">
    <property type="protein sequence ID" value="CAL1263788.1"/>
    <property type="molecule type" value="Genomic_DNA"/>
</dbReference>
<protein>
    <submittedName>
        <fullName evidence="2">Uncharacterized protein</fullName>
    </submittedName>
</protein>
<evidence type="ECO:0000313" key="3">
    <source>
        <dbReference type="Proteomes" id="UP001497382"/>
    </source>
</evidence>
<feature type="chain" id="PRO_5043875317" evidence="1">
    <location>
        <begin position="25"/>
        <end position="118"/>
    </location>
</feature>
<keyword evidence="3" id="KW-1185">Reference proteome</keyword>
<evidence type="ECO:0000256" key="1">
    <source>
        <dbReference type="SAM" id="SignalP"/>
    </source>
</evidence>
<feature type="signal peptide" evidence="1">
    <location>
        <begin position="1"/>
        <end position="24"/>
    </location>
</feature>